<dbReference type="AlphaFoldDB" id="A0A9X0WK00"/>
<keyword evidence="2" id="KW-1185">Reference proteome</keyword>
<proteinExistence type="predicted"/>
<accession>A0A9X0WK00</accession>
<dbReference type="EMBL" id="NRSD01000020">
    <property type="protein sequence ID" value="MBK1646124.1"/>
    <property type="molecule type" value="Genomic_DNA"/>
</dbReference>
<gene>
    <name evidence="1" type="ORF">CKO25_16005</name>
</gene>
<evidence type="ECO:0000313" key="1">
    <source>
        <dbReference type="EMBL" id="MBK1646124.1"/>
    </source>
</evidence>
<name>A0A9X0WK00_9GAMM</name>
<organism evidence="1 2">
    <name type="scientific">Thiocapsa imhoffii</name>
    <dbReference type="NCBI Taxonomy" id="382777"/>
    <lineage>
        <taxon>Bacteria</taxon>
        <taxon>Pseudomonadati</taxon>
        <taxon>Pseudomonadota</taxon>
        <taxon>Gammaproteobacteria</taxon>
        <taxon>Chromatiales</taxon>
        <taxon>Chromatiaceae</taxon>
        <taxon>Thiocapsa</taxon>
    </lineage>
</organism>
<protein>
    <submittedName>
        <fullName evidence="1">Uncharacterized protein</fullName>
    </submittedName>
</protein>
<reference evidence="1 2" key="1">
    <citation type="journal article" date="2020" name="Microorganisms">
        <title>Osmotic Adaptation and Compatible Solute Biosynthesis of Phototrophic Bacteria as Revealed from Genome Analyses.</title>
        <authorList>
            <person name="Imhoff J.F."/>
            <person name="Rahn T."/>
            <person name="Kunzel S."/>
            <person name="Keller A."/>
            <person name="Neulinger S.C."/>
        </authorList>
    </citation>
    <scope>NUCLEOTIDE SEQUENCE [LARGE SCALE GENOMIC DNA]</scope>
    <source>
        <strain evidence="1 2">DSM 21303</strain>
    </source>
</reference>
<sequence length="536" mass="59629">MSAALTHLGLLRIGSIWSEGIARSQILFHEHTFEVDFTPGHWDFVSPSDSNTCTIDASDYLLRYPRDRNWLLRFRLRDHDLLIPCLEYFTRCYGRSAEVRRILATYPWPEVESRMLGPCDEPDTDVAWFQIVPPRLRITDTVFLAHLQREDAARLASKAIYSQAESAYGRGSYAFLKIGPWFHDRAALRVTGKWINGGTAFLALGINGCSDPRGPKVVVIRPVAGSTVDTPFGVESIEGAPVRRTLEGVDLPDLTTALEPDHDAETTEIRESDVKVIGPPRPIETVKAERPRSRNGGGAVLANDPTAFATGDPCGGGKRVGMAQVYARTVVPSAGVVQEMWNAMQALHAEYPTSVQSVHWYTFADGFRDDADFKLIGLRRFNPEEEESLAPDQKRWLYFNVAGLQPRGILVTRIVIDHRAHFVLEIQRRTRCDLSENGEWVELEEHFKGLAFTLAPGADLDAWLRDVLSALRYTKGVFGSLCARCPGMARPFVHSRSPKETDAGRTALLNALRKLGVQPGVSRRPANGQSDARDGP</sequence>
<comment type="caution">
    <text evidence="1">The sequence shown here is derived from an EMBL/GenBank/DDBJ whole genome shotgun (WGS) entry which is preliminary data.</text>
</comment>
<dbReference type="Proteomes" id="UP001138802">
    <property type="component" value="Unassembled WGS sequence"/>
</dbReference>
<evidence type="ECO:0000313" key="2">
    <source>
        <dbReference type="Proteomes" id="UP001138802"/>
    </source>
</evidence>